<reference evidence="2 3" key="1">
    <citation type="journal article" date="2015" name="Genome Announc.">
        <title>Draft Genome Sequence of Burkholderia sp. Strain PML1(12), an Ectomycorrhizosphere-Inhabiting Bacterium with Effective Mineral-Weathering Ability.</title>
        <authorList>
            <person name="Uroz S."/>
            <person name="Oger P."/>
        </authorList>
    </citation>
    <scope>NUCLEOTIDE SEQUENCE [LARGE SCALE GENOMIC DNA]</scope>
    <source>
        <strain evidence="3">PML1(12)</strain>
    </source>
</reference>
<dbReference type="EMBL" id="AEJF01000091">
    <property type="protein sequence ID" value="KLU25517.1"/>
    <property type="molecule type" value="Genomic_DNA"/>
</dbReference>
<dbReference type="AlphaFoldDB" id="A0A0J1CY88"/>
<dbReference type="Proteomes" id="UP000035963">
    <property type="component" value="Unassembled WGS sequence"/>
</dbReference>
<protein>
    <submittedName>
        <fullName evidence="2">Uncharacterized protein</fullName>
    </submittedName>
</protein>
<dbReference type="PATRIC" id="fig|908627.4.peg.3212"/>
<keyword evidence="3" id="KW-1185">Reference proteome</keyword>
<accession>A0A0J1CY88</accession>
<gene>
    <name evidence="2" type="ORF">EOS_14415</name>
</gene>
<evidence type="ECO:0000313" key="2">
    <source>
        <dbReference type="EMBL" id="KLU25517.1"/>
    </source>
</evidence>
<evidence type="ECO:0000313" key="3">
    <source>
        <dbReference type="Proteomes" id="UP000035963"/>
    </source>
</evidence>
<organism evidence="2 3">
    <name type="scientific">Caballeronia mineralivorans PML1(12)</name>
    <dbReference type="NCBI Taxonomy" id="908627"/>
    <lineage>
        <taxon>Bacteria</taxon>
        <taxon>Pseudomonadati</taxon>
        <taxon>Pseudomonadota</taxon>
        <taxon>Betaproteobacteria</taxon>
        <taxon>Burkholderiales</taxon>
        <taxon>Burkholderiaceae</taxon>
        <taxon>Caballeronia</taxon>
    </lineage>
</organism>
<keyword evidence="1" id="KW-0472">Membrane</keyword>
<comment type="caution">
    <text evidence="2">The sequence shown here is derived from an EMBL/GenBank/DDBJ whole genome shotgun (WGS) entry which is preliminary data.</text>
</comment>
<keyword evidence="1" id="KW-0812">Transmembrane</keyword>
<sequence>MRRLSEIGRINLWRRTFLIVFCFAVSISIDYRATGPPQAIFEMISTKLSTETVDNFADV</sequence>
<keyword evidence="1" id="KW-1133">Transmembrane helix</keyword>
<name>A0A0J1CY88_9BURK</name>
<feature type="transmembrane region" description="Helical" evidence="1">
    <location>
        <begin position="12"/>
        <end position="29"/>
    </location>
</feature>
<evidence type="ECO:0000256" key="1">
    <source>
        <dbReference type="SAM" id="Phobius"/>
    </source>
</evidence>
<proteinExistence type="predicted"/>